<dbReference type="GO" id="GO:0005576">
    <property type="term" value="C:extracellular region"/>
    <property type="evidence" value="ECO:0007669"/>
    <property type="project" value="InterPro"/>
</dbReference>
<dbReference type="InterPro" id="IPR036573">
    <property type="entry name" value="CBM_sf_5/12"/>
</dbReference>
<dbReference type="EMBL" id="WJEE01000027">
    <property type="protein sequence ID" value="MRI67200.1"/>
    <property type="molecule type" value="Genomic_DNA"/>
</dbReference>
<dbReference type="GO" id="GO:0004553">
    <property type="term" value="F:hydrolase activity, hydrolyzing O-glycosyl compounds"/>
    <property type="evidence" value="ECO:0007669"/>
    <property type="project" value="InterPro"/>
</dbReference>
<dbReference type="CDD" id="cd21177">
    <property type="entry name" value="LPMO_AA10"/>
    <property type="match status" value="1"/>
</dbReference>
<organism evidence="6 7">
    <name type="scientific">Gracilibacillus thailandensis</name>
    <dbReference type="NCBI Taxonomy" id="563735"/>
    <lineage>
        <taxon>Bacteria</taxon>
        <taxon>Bacillati</taxon>
        <taxon>Bacillota</taxon>
        <taxon>Bacilli</taxon>
        <taxon>Bacillales</taxon>
        <taxon>Bacillaceae</taxon>
        <taxon>Gracilibacillus</taxon>
    </lineage>
</organism>
<gene>
    <name evidence="6" type="ORF">GH885_12735</name>
</gene>
<name>A0A6N7R1Q2_9BACI</name>
<dbReference type="RefSeq" id="WP_153835804.1">
    <property type="nucleotide sequence ID" value="NZ_JBHUMW010000082.1"/>
</dbReference>
<protein>
    <submittedName>
        <fullName evidence="6">Chitin-binding protein</fullName>
    </submittedName>
</protein>
<dbReference type="AlphaFoldDB" id="A0A6N7R1Q2"/>
<dbReference type="InterPro" id="IPR014756">
    <property type="entry name" value="Ig_E-set"/>
</dbReference>
<dbReference type="GO" id="GO:0030246">
    <property type="term" value="F:carbohydrate binding"/>
    <property type="evidence" value="ECO:0007669"/>
    <property type="project" value="InterPro"/>
</dbReference>
<dbReference type="CDD" id="cd12215">
    <property type="entry name" value="ChiC_BD"/>
    <property type="match status" value="2"/>
</dbReference>
<dbReference type="Gene3D" id="2.10.10.20">
    <property type="entry name" value="Carbohydrate-binding module superfamily 5/12"/>
    <property type="match status" value="2"/>
</dbReference>
<proteinExistence type="predicted"/>
<dbReference type="Pfam" id="PF03067">
    <property type="entry name" value="LPMO_10"/>
    <property type="match status" value="1"/>
</dbReference>
<dbReference type="SMART" id="SM00495">
    <property type="entry name" value="ChtBD3"/>
    <property type="match status" value="2"/>
</dbReference>
<accession>A0A6N7R1Q2</accession>
<dbReference type="InterPro" id="IPR003610">
    <property type="entry name" value="CBM5/12"/>
</dbReference>
<dbReference type="PANTHER" id="PTHR34823:SF1">
    <property type="entry name" value="CHITIN-BINDING TYPE-4 DOMAIN-CONTAINING PROTEIN"/>
    <property type="match status" value="1"/>
</dbReference>
<dbReference type="SUPFAM" id="SSF81296">
    <property type="entry name" value="E set domains"/>
    <property type="match status" value="1"/>
</dbReference>
<dbReference type="Pfam" id="PF02839">
    <property type="entry name" value="CBM_5_12"/>
    <property type="match status" value="2"/>
</dbReference>
<dbReference type="GO" id="GO:0000272">
    <property type="term" value="P:polysaccharide catabolic process"/>
    <property type="evidence" value="ECO:0007669"/>
    <property type="project" value="UniProtKB-KW"/>
</dbReference>
<dbReference type="PANTHER" id="PTHR34823">
    <property type="entry name" value="GLCNAC-BINDING PROTEIN A"/>
    <property type="match status" value="1"/>
</dbReference>
<dbReference type="InterPro" id="IPR004302">
    <property type="entry name" value="Cellulose/chitin-bd_N"/>
</dbReference>
<dbReference type="InterPro" id="IPR051024">
    <property type="entry name" value="GlcNAc_Chitin_IntDeg"/>
</dbReference>
<comment type="caution">
    <text evidence="6">The sequence shown here is derived from an EMBL/GenBank/DDBJ whole genome shotgun (WGS) entry which is preliminary data.</text>
</comment>
<evidence type="ECO:0000256" key="2">
    <source>
        <dbReference type="ARBA" id="ARBA00022801"/>
    </source>
</evidence>
<feature type="domain" description="Chitin-binding type-3" evidence="5">
    <location>
        <begin position="220"/>
        <end position="262"/>
    </location>
</feature>
<dbReference type="Proteomes" id="UP000435187">
    <property type="component" value="Unassembled WGS sequence"/>
</dbReference>
<dbReference type="Gene3D" id="2.70.50.50">
    <property type="entry name" value="chitin-binding protein cbp21"/>
    <property type="match status" value="1"/>
</dbReference>
<evidence type="ECO:0000313" key="6">
    <source>
        <dbReference type="EMBL" id="MRI67200.1"/>
    </source>
</evidence>
<feature type="region of interest" description="Disordered" evidence="4">
    <location>
        <begin position="197"/>
        <end position="224"/>
    </location>
</feature>
<keyword evidence="3" id="KW-0624">Polysaccharide degradation</keyword>
<keyword evidence="1" id="KW-0732">Signal</keyword>
<sequence>MSVKMNNLSYLKVGLMVVGLFFMSLAFTTIVSAHGYVSNPESRALLCADGVNVDCGAVVYEPQSLEGPGNFPEAGVPDGQIASAGGVFPKLDEQSETRWTKVPMSSGAFTFEWTLTAAHASYNWDYYITKEGWDPNSPLERSDFELFCTHNDNGQRPDFTTTHDCEIPQRSGYHVILAYWEVADTANGFYQVIDANFDGEFEPGDPGEPGEPDPEDPGDTPEWDPNAVYLNGDRVSYNGNVYQAKWWTQGDTPGESDVWELVNGDAPETPEQPEAPEWSSTTAYNGGDRVTYQGVLYEALWWTQGETPDTSSVWVVVN</sequence>
<keyword evidence="3" id="KW-0119">Carbohydrate metabolism</keyword>
<dbReference type="SUPFAM" id="SSF51055">
    <property type="entry name" value="Carbohydrate binding domain"/>
    <property type="match status" value="2"/>
</dbReference>
<evidence type="ECO:0000313" key="7">
    <source>
        <dbReference type="Proteomes" id="UP000435187"/>
    </source>
</evidence>
<evidence type="ECO:0000256" key="1">
    <source>
        <dbReference type="ARBA" id="ARBA00022729"/>
    </source>
</evidence>
<evidence type="ECO:0000259" key="5">
    <source>
        <dbReference type="SMART" id="SM00495"/>
    </source>
</evidence>
<evidence type="ECO:0000256" key="4">
    <source>
        <dbReference type="SAM" id="MobiDB-lite"/>
    </source>
</evidence>
<keyword evidence="7" id="KW-1185">Reference proteome</keyword>
<feature type="domain" description="Chitin-binding type-3" evidence="5">
    <location>
        <begin position="275"/>
        <end position="317"/>
    </location>
</feature>
<feature type="compositionally biased region" description="Acidic residues" evidence="4">
    <location>
        <begin position="197"/>
        <end position="222"/>
    </location>
</feature>
<evidence type="ECO:0000256" key="3">
    <source>
        <dbReference type="ARBA" id="ARBA00023326"/>
    </source>
</evidence>
<keyword evidence="2" id="KW-0378">Hydrolase</keyword>
<reference evidence="6 7" key="1">
    <citation type="submission" date="2019-10" db="EMBL/GenBank/DDBJ databases">
        <title>Gracilibacillus salitolerans sp. nov., a moderate halophile isolated from a saline soil in northwest China.</title>
        <authorList>
            <person name="Gan L."/>
        </authorList>
    </citation>
    <scope>NUCLEOTIDE SEQUENCE [LARGE SCALE GENOMIC DNA]</scope>
    <source>
        <strain evidence="6 7">TP2-8</strain>
    </source>
</reference>